<feature type="compositionally biased region" description="Basic and acidic residues" evidence="2">
    <location>
        <begin position="603"/>
        <end position="617"/>
    </location>
</feature>
<feature type="compositionally biased region" description="Polar residues" evidence="2">
    <location>
        <begin position="582"/>
        <end position="593"/>
    </location>
</feature>
<dbReference type="Gene3D" id="3.90.1290.10">
    <property type="entry name" value="Plakin repeat"/>
    <property type="match status" value="2"/>
</dbReference>
<dbReference type="GO" id="GO:0005856">
    <property type="term" value="C:cytoskeleton"/>
    <property type="evidence" value="ECO:0007669"/>
    <property type="project" value="InterPro"/>
</dbReference>
<dbReference type="SUPFAM" id="SSF75399">
    <property type="entry name" value="Plakin repeat"/>
    <property type="match status" value="2"/>
</dbReference>
<feature type="compositionally biased region" description="Basic and acidic residues" evidence="2">
    <location>
        <begin position="524"/>
        <end position="541"/>
    </location>
</feature>
<dbReference type="InterPro" id="IPR001101">
    <property type="entry name" value="Plectin_repeat"/>
</dbReference>
<organism evidence="3 4">
    <name type="scientific">Limosa lapponica baueri</name>
    <dbReference type="NCBI Taxonomy" id="1758121"/>
    <lineage>
        <taxon>Eukaryota</taxon>
        <taxon>Metazoa</taxon>
        <taxon>Chordata</taxon>
        <taxon>Craniata</taxon>
        <taxon>Vertebrata</taxon>
        <taxon>Euteleostomi</taxon>
        <taxon>Archelosauria</taxon>
        <taxon>Archosauria</taxon>
        <taxon>Dinosauria</taxon>
        <taxon>Saurischia</taxon>
        <taxon>Theropoda</taxon>
        <taxon>Coelurosauria</taxon>
        <taxon>Aves</taxon>
        <taxon>Neognathae</taxon>
        <taxon>Neoaves</taxon>
        <taxon>Charadriiformes</taxon>
        <taxon>Scolopacidae</taxon>
        <taxon>Limosa</taxon>
    </lineage>
</organism>
<feature type="region of interest" description="Disordered" evidence="2">
    <location>
        <begin position="177"/>
        <end position="254"/>
    </location>
</feature>
<dbReference type="AlphaFoldDB" id="A0A2I0T4C2"/>
<gene>
    <name evidence="3" type="ORF">llap_21068</name>
</gene>
<protein>
    <submittedName>
        <fullName evidence="3">Microtubule-actin cross-linking factor 1</fullName>
    </submittedName>
</protein>
<feature type="compositionally biased region" description="Basic and acidic residues" evidence="2">
    <location>
        <begin position="677"/>
        <end position="694"/>
    </location>
</feature>
<proteinExistence type="predicted"/>
<dbReference type="EMBL" id="KZ519795">
    <property type="protein sequence ID" value="PKU28628.1"/>
    <property type="molecule type" value="Genomic_DNA"/>
</dbReference>
<dbReference type="SMART" id="SM00250">
    <property type="entry name" value="PLEC"/>
    <property type="match status" value="4"/>
</dbReference>
<feature type="compositionally biased region" description="Basic and acidic residues" evidence="2">
    <location>
        <begin position="406"/>
        <end position="423"/>
    </location>
</feature>
<evidence type="ECO:0000256" key="1">
    <source>
        <dbReference type="SAM" id="Coils"/>
    </source>
</evidence>
<name>A0A2I0T4C2_LIMLA</name>
<feature type="compositionally biased region" description="Basic residues" evidence="2">
    <location>
        <begin position="445"/>
        <end position="456"/>
    </location>
</feature>
<feature type="region of interest" description="Disordered" evidence="2">
    <location>
        <begin position="676"/>
        <end position="695"/>
    </location>
</feature>
<feature type="region of interest" description="Disordered" evidence="2">
    <location>
        <begin position="349"/>
        <end position="665"/>
    </location>
</feature>
<keyword evidence="4" id="KW-1185">Reference proteome</keyword>
<evidence type="ECO:0000256" key="2">
    <source>
        <dbReference type="SAM" id="MobiDB-lite"/>
    </source>
</evidence>
<keyword evidence="1" id="KW-0175">Coiled coil</keyword>
<feature type="compositionally biased region" description="Basic and acidic residues" evidence="2">
    <location>
        <begin position="177"/>
        <end position="191"/>
    </location>
</feature>
<feature type="compositionally biased region" description="Basic and acidic residues" evidence="2">
    <location>
        <begin position="199"/>
        <end position="209"/>
    </location>
</feature>
<dbReference type="OrthoDB" id="10016565at2759"/>
<dbReference type="Proteomes" id="UP000233556">
    <property type="component" value="Unassembled WGS sequence"/>
</dbReference>
<feature type="coiled-coil region" evidence="1">
    <location>
        <begin position="849"/>
        <end position="883"/>
    </location>
</feature>
<sequence length="907" mass="98099">MEKVLSSSEMKEGIVDPETCMIVPYSEFMKKCKIDIESGQRYLEVHPFGAIKDEVTGRKLTCAEAVRLGKVDLLPTLRLLQAQADSGGIVEGSVSQRLSLRAAVEQGLLDEEMAKLIATSQMRSGGIVDAGSGKRLTLKEAVEKELVSQKLAASLQEAQIGEDKYVSEVCQVDKPHLSQEKMEKISPKEEDVITSTSAKKSDGAEHKAGSEAVSYDVAGGAATATERSAVTPTEGKSKPQETSEDGVTLHPQEKVKVTPEYPLELGAASPPEETVVVRAVGKGMAKSSFQVGLASGKELRREDVDRGTEKVEGLEKEQLLLDMEMLHRAEDSEEKRRRRGFVSAEGVVGGEEGAVVASEQEERAGSLEGVTPAAPRTSVTVGQGEGEMGPTKSGEPPGTGIPVEPAGDKLAGKRTVKNIEGETPRLGAEGPVDQEQTSEKEVKPTQKRKSKKKKAKQTGVPGDSAQPEKPSVEKQSLPCPISKEIPGIKEEGDFVSGVPEPECETTAKITAGLTGDTAQHRGSSSHEEEKKTILEKDKEKLAGGQVSPVPPGQGEAQEVPKGGIRNGHDSSVAFSLEERMTQESTKVETTSDVPSAAPAAGELPHELIIREEPREVQESSAVLELGEETRETAETGTDQAPVPPKSQGETPQERTRQPGPGDRGLLLPVIVEGELLETSRESTRPAQELKEPLADTKSQLDATAFDIQFLISEHAQDLTPQQSRQLLRLLNELQKAFRDLSERVTARVEVLQVCLQQVEQTDQTLQEQQAARAQSLAELSHWLCQAEDTLAQQERAASAGDLSSLQQRQSDVKELQRNMHTRAASFASVLKSTEEFLEENKAKMEPGELAALQEKLQRAKEQYQSLQERTEVAQKELESAVSAAVQQETEKVTWKELQPLGSARGGQ</sequence>
<dbReference type="Pfam" id="PF00681">
    <property type="entry name" value="Plectin"/>
    <property type="match status" value="1"/>
</dbReference>
<dbReference type="Gene3D" id="1.20.58.60">
    <property type="match status" value="1"/>
</dbReference>
<reference evidence="4" key="2">
    <citation type="submission" date="2017-12" db="EMBL/GenBank/DDBJ databases">
        <title>Genome sequence of the Bar-tailed Godwit (Limosa lapponica baueri).</title>
        <authorList>
            <person name="Lima N.C.B."/>
            <person name="Parody-Merino A.M."/>
            <person name="Battley P.F."/>
            <person name="Fidler A.E."/>
            <person name="Prosdocimi F."/>
        </authorList>
    </citation>
    <scope>NUCLEOTIDE SEQUENCE [LARGE SCALE GENOMIC DNA]</scope>
</reference>
<reference evidence="4" key="1">
    <citation type="submission" date="2017-11" db="EMBL/GenBank/DDBJ databases">
        <authorList>
            <person name="Lima N.C."/>
            <person name="Parody-Merino A.M."/>
            <person name="Battley P.F."/>
            <person name="Fidler A.E."/>
            <person name="Prosdocimi F."/>
        </authorList>
    </citation>
    <scope>NUCLEOTIDE SEQUENCE [LARGE SCALE GENOMIC DNA]</scope>
</reference>
<evidence type="ECO:0000313" key="3">
    <source>
        <dbReference type="EMBL" id="PKU28628.1"/>
    </source>
</evidence>
<dbReference type="SUPFAM" id="SSF46966">
    <property type="entry name" value="Spectrin repeat"/>
    <property type="match status" value="1"/>
</dbReference>
<accession>A0A2I0T4C2</accession>
<dbReference type="InterPro" id="IPR035915">
    <property type="entry name" value="Plakin_repeat_sf"/>
</dbReference>
<evidence type="ECO:0000313" key="4">
    <source>
        <dbReference type="Proteomes" id="UP000233556"/>
    </source>
</evidence>